<proteinExistence type="predicted"/>
<accession>A0ABZ0HN96</accession>
<keyword evidence="1" id="KW-0614">Plasmid</keyword>
<sequence length="94" mass="10141">MIESQIAAAKDGSHFGIDSSNLKVLLQGEIYQGMAIIEINSKIDTGAFARVQHAVRAKTLDFIGVLPNTQLRSPIVLQDAQICTFGPVGPTKQF</sequence>
<dbReference type="EMBL" id="CP136707">
    <property type="protein sequence ID" value="WOI35420.1"/>
    <property type="molecule type" value="Genomic_DNA"/>
</dbReference>
<gene>
    <name evidence="1" type="ORF">R1T40_22025</name>
</gene>
<name>A0ABZ0HN96_TRISK</name>
<protein>
    <submittedName>
        <fullName evidence="1">Uncharacterized protein</fullName>
    </submittedName>
</protein>
<dbReference type="RefSeq" id="WP_072506811.1">
    <property type="nucleotide sequence ID" value="NZ_CP136707.1"/>
</dbReference>
<evidence type="ECO:0000313" key="1">
    <source>
        <dbReference type="EMBL" id="WOI35420.1"/>
    </source>
</evidence>
<dbReference type="Proteomes" id="UP001302666">
    <property type="component" value="Plasmid unnamed4"/>
</dbReference>
<organism evidence="1 2">
    <name type="scientific">Tritonibacter scottomollicae</name>
    <name type="common">Epibacterium scottomollicae</name>
    <dbReference type="NCBI Taxonomy" id="483013"/>
    <lineage>
        <taxon>Bacteria</taxon>
        <taxon>Pseudomonadati</taxon>
        <taxon>Pseudomonadota</taxon>
        <taxon>Alphaproteobacteria</taxon>
        <taxon>Rhodobacterales</taxon>
        <taxon>Paracoccaceae</taxon>
        <taxon>Tritonibacter</taxon>
    </lineage>
</organism>
<geneLocation type="plasmid" evidence="1 2">
    <name>unnamed4</name>
</geneLocation>
<keyword evidence="2" id="KW-1185">Reference proteome</keyword>
<evidence type="ECO:0000313" key="2">
    <source>
        <dbReference type="Proteomes" id="UP001302666"/>
    </source>
</evidence>
<reference evidence="1 2" key="1">
    <citation type="submission" date="2023-10" db="EMBL/GenBank/DDBJ databases">
        <title>Eight complete genome sequences of bacteria isolated from laboratory stock of Giant Kelp gametophytes.</title>
        <authorList>
            <person name="Tolentino B."/>
            <person name="Nuzhdin S."/>
        </authorList>
    </citation>
    <scope>NUCLEOTIDE SEQUENCE [LARGE SCALE GENOMIC DNA]</scope>
    <source>
        <strain evidence="1 2">LC.270.F.C4</strain>
        <plasmid evidence="1 2">unnamed4</plasmid>
    </source>
</reference>